<evidence type="ECO:0000259" key="1">
    <source>
        <dbReference type="Pfam" id="PF14397"/>
    </source>
</evidence>
<dbReference type="RefSeq" id="WP_176237619.1">
    <property type="nucleotide sequence ID" value="NZ_FWXB01000002.1"/>
</dbReference>
<organism evidence="2 3">
    <name type="scientific">Roseovarius aestuarii</name>
    <dbReference type="NCBI Taxonomy" id="475083"/>
    <lineage>
        <taxon>Bacteria</taxon>
        <taxon>Pseudomonadati</taxon>
        <taxon>Pseudomonadota</taxon>
        <taxon>Alphaproteobacteria</taxon>
        <taxon>Rhodobacterales</taxon>
        <taxon>Roseobacteraceae</taxon>
        <taxon>Roseovarius</taxon>
    </lineage>
</organism>
<dbReference type="EMBL" id="FWXB01000002">
    <property type="protein sequence ID" value="SMC11105.1"/>
    <property type="molecule type" value="Genomic_DNA"/>
</dbReference>
<protein>
    <recommendedName>
        <fullName evidence="1">Alpha-L-glutamate ligase-related protein ATP-grasp domain-containing protein</fullName>
    </recommendedName>
</protein>
<reference evidence="2 3" key="1">
    <citation type="submission" date="2017-03" db="EMBL/GenBank/DDBJ databases">
        <authorList>
            <person name="Afonso C.L."/>
            <person name="Miller P.J."/>
            <person name="Scott M.A."/>
            <person name="Spackman E."/>
            <person name="Goraichik I."/>
            <person name="Dimitrov K.M."/>
            <person name="Suarez D.L."/>
            <person name="Swayne D.E."/>
        </authorList>
    </citation>
    <scope>NUCLEOTIDE SEQUENCE [LARGE SCALE GENOMIC DNA]</scope>
    <source>
        <strain evidence="2 3">CECT 7745</strain>
    </source>
</reference>
<dbReference type="Proteomes" id="UP000193224">
    <property type="component" value="Unassembled WGS sequence"/>
</dbReference>
<evidence type="ECO:0000313" key="3">
    <source>
        <dbReference type="Proteomes" id="UP000193224"/>
    </source>
</evidence>
<proteinExistence type="predicted"/>
<keyword evidence="3" id="KW-1185">Reference proteome</keyword>
<sequence length="390" mass="43347">MNAQAQVSAANKDKEAFAAIREASHQEQLVFAARKSGRSVLSIQRDFMRLSRQSTKINMTEYLLHGLFYTDRYTEEERLTFIGNNVHWPITHACNDPSWQASTEDKVIADTILKAGGVAVPASLAVIDRTQRLYPQLKQISSADHLRAFCVEHAENGIFGKIIDGMIGFGALRIDAADEDGLQCFGHNKMSYDDFLENVVGDNKYLLQRRLFNHDKIAPFATALATVRMVNLVDDANVTVPVAAMALSQGNNIADAFWRDDNIACAIDVPTGRLTTVAQRNLHEIEYLDDHPSVPGLKGLVLPYWDELCDMNARAARLFTPIRYQSTDIAITNDGPVIVEINYGSGFGLPQQAAGRGMLTPEVRAFFEANGWSFDGRSKNKRSFFGRKKG</sequence>
<dbReference type="Pfam" id="PF14397">
    <property type="entry name" value="ATPgrasp_ST"/>
    <property type="match status" value="1"/>
</dbReference>
<name>A0A1X7BNB3_9RHOB</name>
<feature type="domain" description="Alpha-L-glutamate ligase-related protein ATP-grasp" evidence="1">
    <location>
        <begin position="93"/>
        <end position="359"/>
    </location>
</feature>
<dbReference type="AlphaFoldDB" id="A0A1X7BNB3"/>
<gene>
    <name evidence="2" type="ORF">ROA7745_00914</name>
</gene>
<evidence type="ECO:0000313" key="2">
    <source>
        <dbReference type="EMBL" id="SMC11105.1"/>
    </source>
</evidence>
<accession>A0A1X7BNB3</accession>
<dbReference type="InterPro" id="IPR039523">
    <property type="entry name" value="RimK-rel_E_lig_ATP-grasp"/>
</dbReference>